<keyword evidence="1" id="KW-1133">Transmembrane helix</keyword>
<proteinExistence type="predicted"/>
<keyword evidence="3" id="KW-1185">Reference proteome</keyword>
<keyword evidence="1" id="KW-0812">Transmembrane</keyword>
<gene>
    <name evidence="2" type="ORF">KCG44_13405</name>
</gene>
<dbReference type="EMBL" id="JAGSPA010000005">
    <property type="protein sequence ID" value="MBV7257777.1"/>
    <property type="molecule type" value="Genomic_DNA"/>
</dbReference>
<accession>A0ABS6SIT8</accession>
<keyword evidence="1" id="KW-0472">Membrane</keyword>
<evidence type="ECO:0000256" key="1">
    <source>
        <dbReference type="SAM" id="Phobius"/>
    </source>
</evidence>
<dbReference type="InterPro" id="IPR025187">
    <property type="entry name" value="DUF4112"/>
</dbReference>
<protein>
    <submittedName>
        <fullName evidence="2">DUF4112 domain-containing protein</fullName>
    </submittedName>
</protein>
<dbReference type="RefSeq" id="WP_218446627.1">
    <property type="nucleotide sequence ID" value="NZ_JAGSPA010000005.1"/>
</dbReference>
<name>A0ABS6SIT8_9SPHN</name>
<evidence type="ECO:0000313" key="3">
    <source>
        <dbReference type="Proteomes" id="UP000722336"/>
    </source>
</evidence>
<organism evidence="2 3">
    <name type="scientific">Pacificimonas pallii</name>
    <dbReference type="NCBI Taxonomy" id="2827236"/>
    <lineage>
        <taxon>Bacteria</taxon>
        <taxon>Pseudomonadati</taxon>
        <taxon>Pseudomonadota</taxon>
        <taxon>Alphaproteobacteria</taxon>
        <taxon>Sphingomonadales</taxon>
        <taxon>Sphingosinicellaceae</taxon>
        <taxon>Pacificimonas</taxon>
    </lineage>
</organism>
<feature type="transmembrane region" description="Helical" evidence="1">
    <location>
        <begin position="64"/>
        <end position="88"/>
    </location>
</feature>
<sequence>MPKARPFNVDQQAFEDIARQIDRDGIDPKSPAAIRARVEVLETVLEKAIRLPVRLPIIGDRVGLDAILGFLPVVGDVIGGIMSSYLIWEARNLGMSKWSLVRMGWNTLFDTAIGFVPFLGDAADVLFRSNTKNLRIVKKHLDKHHPESAIIDGDSR</sequence>
<comment type="caution">
    <text evidence="2">The sequence shown here is derived from an EMBL/GenBank/DDBJ whole genome shotgun (WGS) entry which is preliminary data.</text>
</comment>
<dbReference type="PANTHER" id="PTHR35519:SF2">
    <property type="entry name" value="PH DOMAIN PROTEIN"/>
    <property type="match status" value="1"/>
</dbReference>
<dbReference type="PANTHER" id="PTHR35519">
    <property type="entry name" value="MEMBRANE PROTEINS"/>
    <property type="match status" value="1"/>
</dbReference>
<evidence type="ECO:0000313" key="2">
    <source>
        <dbReference type="EMBL" id="MBV7257777.1"/>
    </source>
</evidence>
<dbReference type="Pfam" id="PF13430">
    <property type="entry name" value="DUF4112"/>
    <property type="match status" value="1"/>
</dbReference>
<dbReference type="Proteomes" id="UP000722336">
    <property type="component" value="Unassembled WGS sequence"/>
</dbReference>
<reference evidence="2 3" key="1">
    <citation type="submission" date="2021-04" db="EMBL/GenBank/DDBJ databases">
        <authorList>
            <person name="Pira H."/>
            <person name="Risdian C."/>
            <person name="Wink J."/>
        </authorList>
    </citation>
    <scope>NUCLEOTIDE SEQUENCE [LARGE SCALE GENOMIC DNA]</scope>
    <source>
        <strain evidence="2 3">WHA3</strain>
    </source>
</reference>